<feature type="compositionally biased region" description="Basic and acidic residues" evidence="1">
    <location>
        <begin position="183"/>
        <end position="211"/>
    </location>
</feature>
<accession>A0A9P7KSV0</accession>
<sequence length="389" mass="43330">MNINAAFPIKYDAFDVKRISVKGKSEDKKRKIKANADIFFTKSRAADAQKLQGKGKNSFSLNLGFDSLNDSFLRENETTISVSYTGGGQGLKAPGGSNYGFPDLVAEIPMRTHAILTKYTSLRNYHTIFAGISPPAFEVAGVFSMLLHEAYPDYKTVAKNLQVLSFEVSSGRVKLITSSEYRSQVEEAKKGKAREAAKRKQAVDAVNKDEPANIDNAKFGSDTPASGQKEDDAETAKNGQKTEEEKKTKDAAVPDSKDTTVKKSPGPNHWRPIDVTKEYKATLQGLEDARNMVRTFLIRIVQEINILSKHPHLALEDDRVQPHMSPFLFKELLPVGQPVAPDEEQDKELANVTDGIDKINAKKNDSTALWRNNYNWWRDQEKPKAVNVI</sequence>
<evidence type="ECO:0000256" key="1">
    <source>
        <dbReference type="SAM" id="MobiDB-lite"/>
    </source>
</evidence>
<name>A0A9P7KSV0_9HYPO</name>
<feature type="compositionally biased region" description="Basic and acidic residues" evidence="1">
    <location>
        <begin position="240"/>
        <end position="261"/>
    </location>
</feature>
<keyword evidence="3" id="KW-1185">Reference proteome</keyword>
<protein>
    <submittedName>
        <fullName evidence="2">Uncharacterized protein</fullName>
    </submittedName>
</protein>
<evidence type="ECO:0000313" key="3">
    <source>
        <dbReference type="Proteomes" id="UP000782241"/>
    </source>
</evidence>
<comment type="caution">
    <text evidence="2">The sequence shown here is derived from an EMBL/GenBank/DDBJ whole genome shotgun (WGS) entry which is preliminary data.</text>
</comment>
<feature type="region of interest" description="Disordered" evidence="1">
    <location>
        <begin position="181"/>
        <end position="273"/>
    </location>
</feature>
<dbReference type="AlphaFoldDB" id="A0A9P7KSV0"/>
<evidence type="ECO:0000313" key="2">
    <source>
        <dbReference type="EMBL" id="KAG5661258.1"/>
    </source>
</evidence>
<gene>
    <name evidence="2" type="ORF">KAF25_005380</name>
</gene>
<dbReference type="EMBL" id="JAGPUO010000007">
    <property type="protein sequence ID" value="KAG5661258.1"/>
    <property type="molecule type" value="Genomic_DNA"/>
</dbReference>
<reference evidence="2" key="1">
    <citation type="submission" date="2021-04" db="EMBL/GenBank/DDBJ databases">
        <title>Draft genome of Fusarium avenaceum strain F156N33, isolated from an atmospheric sample in Virginia.</title>
        <authorList>
            <person name="Yang S."/>
            <person name="Vinatzer B.A."/>
            <person name="Coleman J."/>
        </authorList>
    </citation>
    <scope>NUCLEOTIDE SEQUENCE</scope>
    <source>
        <strain evidence="2">F156N33</strain>
    </source>
</reference>
<proteinExistence type="predicted"/>
<dbReference type="Proteomes" id="UP000782241">
    <property type="component" value="Unassembled WGS sequence"/>
</dbReference>
<organism evidence="2 3">
    <name type="scientific">Fusarium avenaceum</name>
    <dbReference type="NCBI Taxonomy" id="40199"/>
    <lineage>
        <taxon>Eukaryota</taxon>
        <taxon>Fungi</taxon>
        <taxon>Dikarya</taxon>
        <taxon>Ascomycota</taxon>
        <taxon>Pezizomycotina</taxon>
        <taxon>Sordariomycetes</taxon>
        <taxon>Hypocreomycetidae</taxon>
        <taxon>Hypocreales</taxon>
        <taxon>Nectriaceae</taxon>
        <taxon>Fusarium</taxon>
        <taxon>Fusarium tricinctum species complex</taxon>
    </lineage>
</organism>